<dbReference type="SUPFAM" id="SSF55298">
    <property type="entry name" value="YjgF-like"/>
    <property type="match status" value="1"/>
</dbReference>
<feature type="domain" description="Chorismatase FkbO/Hyg5-like N-terminal" evidence="2">
    <location>
        <begin position="137"/>
        <end position="215"/>
    </location>
</feature>
<dbReference type="Proteomes" id="UP000262954">
    <property type="component" value="Unassembled WGS sequence"/>
</dbReference>
<dbReference type="PANTHER" id="PTHR11803">
    <property type="entry name" value="2-IMINOBUTANOATE/2-IMINOPROPANOATE DEAMINASE RIDA"/>
    <property type="match status" value="1"/>
</dbReference>
<evidence type="ECO:0000259" key="2">
    <source>
        <dbReference type="Pfam" id="PF21168"/>
    </source>
</evidence>
<dbReference type="PANTHER" id="PTHR11803:SF58">
    <property type="entry name" value="PROTEIN HMF1-RELATED"/>
    <property type="match status" value="1"/>
</dbReference>
<dbReference type="InterPro" id="IPR006175">
    <property type="entry name" value="YjgF/YER057c/UK114"/>
</dbReference>
<dbReference type="EMBL" id="DNWC01000056">
    <property type="protein sequence ID" value="HBJ08208.1"/>
    <property type="molecule type" value="Genomic_DNA"/>
</dbReference>
<comment type="similarity">
    <text evidence="1">Belongs to the RutC family.</text>
</comment>
<dbReference type="GO" id="GO:0005829">
    <property type="term" value="C:cytosol"/>
    <property type="evidence" value="ECO:0007669"/>
    <property type="project" value="TreeGrafter"/>
</dbReference>
<accession>A0A354M119</accession>
<dbReference type="AlphaFoldDB" id="A0A354M119"/>
<organism evidence="3 4">
    <name type="scientific">Coprobacter fastidiosus</name>
    <dbReference type="NCBI Taxonomy" id="1099853"/>
    <lineage>
        <taxon>Bacteria</taxon>
        <taxon>Pseudomonadati</taxon>
        <taxon>Bacteroidota</taxon>
        <taxon>Bacteroidia</taxon>
        <taxon>Bacteroidales</taxon>
        <taxon>Barnesiellaceae</taxon>
        <taxon>Coprobacter</taxon>
    </lineage>
</organism>
<dbReference type="InterPro" id="IPR035959">
    <property type="entry name" value="RutC-like_sf"/>
</dbReference>
<proteinExistence type="inferred from homology"/>
<evidence type="ECO:0000256" key="1">
    <source>
        <dbReference type="ARBA" id="ARBA00010552"/>
    </source>
</evidence>
<dbReference type="InterPro" id="IPR049368">
    <property type="entry name" value="FkbO_Hyg5-like_N"/>
</dbReference>
<name>A0A354M119_9BACT</name>
<protein>
    <recommendedName>
        <fullName evidence="2">Chorismatase FkbO/Hyg5-like N-terminal domain-containing protein</fullName>
    </recommendedName>
</protein>
<sequence>MNDCRYICRSLRESQADFSAMVRSLLNRYQPKNVPVRLVFFGDVTDNVRYREELDIIRKEADIHFGDKLPVISYVAQKPLDGSGLVMEAHELKIFQGETVEYKSLWTNFYITVTSSHVKHLFLGGVMSDNLDESFSVQSYNVFDIVEKILQIENMPVHSIVRQWNYIEQITAFDGEHQHYQDFNDARSFFYNYSQWPEGYPAATGIGMACGGIVVDINAVYADDASIKIDAIDNGWQVAAHAYSQGVLFGEKDPLFQSRTTPKFERAKRVKQEKYEIVYVSGTAAIRGEESLLEVGIEKQTQATIENIDYLISEENIRRQGILFFGSSYRLKSCRVYLKDISLMENARVIVEKLYSDVESIYLLADVCRDELLIEIEGIASV</sequence>
<dbReference type="Pfam" id="PF21168">
    <property type="entry name" value="FkbO_Hyg5-like_N"/>
    <property type="match status" value="1"/>
</dbReference>
<evidence type="ECO:0000313" key="3">
    <source>
        <dbReference type="EMBL" id="HBJ08208.1"/>
    </source>
</evidence>
<reference evidence="3 4" key="1">
    <citation type="journal article" date="2018" name="Nat. Biotechnol.">
        <title>A standardized bacterial taxonomy based on genome phylogeny substantially revises the tree of life.</title>
        <authorList>
            <person name="Parks D.H."/>
            <person name="Chuvochina M."/>
            <person name="Waite D.W."/>
            <person name="Rinke C."/>
            <person name="Skarshewski A."/>
            <person name="Chaumeil P.A."/>
            <person name="Hugenholtz P."/>
        </authorList>
    </citation>
    <scope>NUCLEOTIDE SEQUENCE [LARGE SCALE GENOMIC DNA]</scope>
    <source>
        <strain evidence="3">UBA11482</strain>
    </source>
</reference>
<dbReference type="Gene3D" id="3.30.1330.40">
    <property type="entry name" value="RutC-like"/>
    <property type="match status" value="2"/>
</dbReference>
<gene>
    <name evidence="3" type="ORF">DDY73_04325</name>
</gene>
<comment type="caution">
    <text evidence="3">The sequence shown here is derived from an EMBL/GenBank/DDBJ whole genome shotgun (WGS) entry which is preliminary data.</text>
</comment>
<evidence type="ECO:0000313" key="4">
    <source>
        <dbReference type="Proteomes" id="UP000262954"/>
    </source>
</evidence>
<dbReference type="GO" id="GO:0019239">
    <property type="term" value="F:deaminase activity"/>
    <property type="evidence" value="ECO:0007669"/>
    <property type="project" value="TreeGrafter"/>
</dbReference>